<keyword evidence="8" id="KW-0808">Transferase</keyword>
<dbReference type="PANTHER" id="PTHR43662:SF11">
    <property type="entry name" value="WSC DOMAIN-CONTAINING PROTEIN"/>
    <property type="match status" value="1"/>
</dbReference>
<evidence type="ECO:0000256" key="2">
    <source>
        <dbReference type="ARBA" id="ARBA00022630"/>
    </source>
</evidence>
<evidence type="ECO:0000259" key="7">
    <source>
        <dbReference type="Pfam" id="PF09362"/>
    </source>
</evidence>
<feature type="domain" description="FAD-binding" evidence="6">
    <location>
        <begin position="4"/>
        <end position="342"/>
    </location>
</feature>
<dbReference type="Gene3D" id="3.40.30.20">
    <property type="match status" value="1"/>
</dbReference>
<sequence>MKKEILIVGGGPTGLLLAYELLRRQVPVRIIEKRQGPSHTTRAMTLHARTLEMLDHMGMAHRLEEVCLECPGNLYHFPGLSDDQCPRTDYRVLPTRYPFYYKISQENVELVLREHLFANYSISPEYRTELVALEQDAQESVTATIRHPDGRIEKTSYPYVIGCDGVHSFVRNAAGIKFEGETVAVMSMMDVELSNVTFDDRWMNYYFNKDLFMNCTKMPGKYWRIYMSEPTGHYVFDKNPQKAYQEVADKLGIGFKVGKPDWVTAWDVRNHMAQRYRAGRMIICGDASHVHSPSGGQGMNCTMQDAFNLGWKLAAVFKGEADDSVLDTYEKERKPIGSQVTEGALATHHIVMGFGVEPKDRLYLTQEPAWEARTIKLVSGLSHNYCDVTVLPEGLTPVSGPRPGERAPDALLAKEPKRRLYDALRRPQFTVLVALGTLNPDDVIDTGAKVRDELERLYPRQVSTYLISRQREQRFDIDHESIDELDEFSARYDIPAEGRLIVVRPDLYVGMTCIPSEWEKLASYMSQWFKAGQDGSFSLATVLSRMSRAAHRTSPGFDDEFMPSKRGHMPAGRPVRRFRTYALLAIFILGFLWYSHHRSHRISNSPFYRYDSVDWSLYAYVQYATSSAYLCNSIMIFEALHRLGSRAERVLFYPEEWDTRVDSATDRDSQLLVIAQQKYNVQLMPIDVQLVRGGSDDVGSWDSSITKLLAFSQTQYDRVIHIDSDVTLLQEMDDLFFLPHAKAAMPRAYWEWAQTRKLTSLLILIEPSYREYKALMDAAQPIMAGQVGAGQATADNETTEVRYDMELLNDRYGDSAMVLPHRQYGLVTGEFRTKDHRAYLGNEYETWDPDKVLKEAKLVHFSDWPLPKPWVMWPQKLLAEMLPRCDNKPGTPEESGCRDREVWRELYEDFRKRRKRSDPVVFPGITSPHTHIVAGGSAFQRTMADDTARNANATTCSIDIDRSNYWIPQLYHMMPNGSFELIPFQGMSAYYMNRACNYTEGATTCDKSKYPLAPPQGLRMTAGDPMRRTYNNSDFSNRAIAHMCLKENTSTETKRMPQEPCLRLRSEVFFPSCWDGKNLDSSDHKSHMAYPAIGDYNGGVCPESHPVAIYSVFYEFFFDTSKFTDYQNWVYATGDKSVGYTLHGDYIQGWTNQTALQEALQTCTGTQGERASSCSVTSGVVVGGSTVPLEIPAPVENLGQNGPLPKLPGNNPIINFPNVTSSA</sequence>
<reference evidence="9" key="1">
    <citation type="journal article" date="2014" name="Genome Announc.">
        <title>Draft genome sequence of the formaldehyde-resistant fungus Byssochlamys spectabilis No. 5 (anamorph Paecilomyces variotii No. 5) (NBRC109023).</title>
        <authorList>
            <person name="Oka T."/>
            <person name="Ekino K."/>
            <person name="Fukuda K."/>
            <person name="Nomura Y."/>
        </authorList>
    </citation>
    <scope>NUCLEOTIDE SEQUENCE [LARGE SCALE GENOMIC DNA]</scope>
    <source>
        <strain evidence="9">No. 5 / NBRC 109023</strain>
    </source>
</reference>
<keyword evidence="9" id="KW-1185">Reference proteome</keyword>
<keyword evidence="5" id="KW-0472">Membrane</keyword>
<evidence type="ECO:0000256" key="3">
    <source>
        <dbReference type="ARBA" id="ARBA00022827"/>
    </source>
</evidence>
<dbReference type="Proteomes" id="UP000018001">
    <property type="component" value="Unassembled WGS sequence"/>
</dbReference>
<organism evidence="8 9">
    <name type="scientific">Byssochlamys spectabilis (strain No. 5 / NBRC 109023)</name>
    <name type="common">Paecilomyces variotii</name>
    <dbReference type="NCBI Taxonomy" id="1356009"/>
    <lineage>
        <taxon>Eukaryota</taxon>
        <taxon>Fungi</taxon>
        <taxon>Dikarya</taxon>
        <taxon>Ascomycota</taxon>
        <taxon>Pezizomycotina</taxon>
        <taxon>Eurotiomycetes</taxon>
        <taxon>Eurotiomycetidae</taxon>
        <taxon>Eurotiales</taxon>
        <taxon>Thermoascaceae</taxon>
        <taxon>Paecilomyces</taxon>
    </lineage>
</organism>
<dbReference type="GO" id="GO:0016491">
    <property type="term" value="F:oxidoreductase activity"/>
    <property type="evidence" value="ECO:0007669"/>
    <property type="project" value="UniProtKB-KW"/>
</dbReference>
<dbReference type="InterPro" id="IPR002938">
    <property type="entry name" value="FAD-bd"/>
</dbReference>
<proteinExistence type="inferred from homology"/>
<keyword evidence="4" id="KW-0560">Oxidoreductase</keyword>
<evidence type="ECO:0000259" key="6">
    <source>
        <dbReference type="Pfam" id="PF01494"/>
    </source>
</evidence>
<dbReference type="SUPFAM" id="SSF53448">
    <property type="entry name" value="Nucleotide-diphospho-sugar transferases"/>
    <property type="match status" value="1"/>
</dbReference>
<dbReference type="InterPro" id="IPR036188">
    <property type="entry name" value="FAD/NAD-bd_sf"/>
</dbReference>
<dbReference type="InterPro" id="IPR036249">
    <property type="entry name" value="Thioredoxin-like_sf"/>
</dbReference>
<dbReference type="Gene3D" id="3.30.70.2450">
    <property type="match status" value="1"/>
</dbReference>
<protein>
    <submittedName>
        <fullName evidence="8">AlphaN-acetylglucosamine transferase</fullName>
    </submittedName>
</protein>
<accession>V5GBY6</accession>
<dbReference type="SUPFAM" id="SSF52833">
    <property type="entry name" value="Thioredoxin-like"/>
    <property type="match status" value="1"/>
</dbReference>
<dbReference type="AlphaFoldDB" id="V5GBY6"/>
<keyword evidence="3" id="KW-0274">FAD</keyword>
<dbReference type="InterPro" id="IPR018535">
    <property type="entry name" value="DUF1996"/>
</dbReference>
<name>V5GBY6_BYSSN</name>
<feature type="transmembrane region" description="Helical" evidence="5">
    <location>
        <begin position="578"/>
        <end position="595"/>
    </location>
</feature>
<evidence type="ECO:0000256" key="5">
    <source>
        <dbReference type="SAM" id="Phobius"/>
    </source>
</evidence>
<evidence type="ECO:0000256" key="1">
    <source>
        <dbReference type="ARBA" id="ARBA00007801"/>
    </source>
</evidence>
<evidence type="ECO:0000256" key="4">
    <source>
        <dbReference type="ARBA" id="ARBA00023002"/>
    </source>
</evidence>
<evidence type="ECO:0000313" key="9">
    <source>
        <dbReference type="Proteomes" id="UP000018001"/>
    </source>
</evidence>
<dbReference type="PRINTS" id="PR00420">
    <property type="entry name" value="RNGMNOXGNASE"/>
</dbReference>
<dbReference type="OrthoDB" id="2014201at2759"/>
<dbReference type="PANTHER" id="PTHR43662">
    <property type="match status" value="1"/>
</dbReference>
<dbReference type="HOGENOM" id="CLU_268428_0_0_1"/>
<feature type="transmembrane region" description="Helical" evidence="5">
    <location>
        <begin position="615"/>
        <end position="637"/>
    </location>
</feature>
<feature type="domain" description="DUF1996" evidence="7">
    <location>
        <begin position="918"/>
        <end position="1150"/>
    </location>
</feature>
<dbReference type="GO" id="GO:0016740">
    <property type="term" value="F:transferase activity"/>
    <property type="evidence" value="ECO:0007669"/>
    <property type="project" value="UniProtKB-KW"/>
</dbReference>
<keyword evidence="5" id="KW-0812">Transmembrane</keyword>
<dbReference type="Gene3D" id="3.50.50.60">
    <property type="entry name" value="FAD/NAD(P)-binding domain"/>
    <property type="match status" value="1"/>
</dbReference>
<dbReference type="Gene3D" id="3.90.550.10">
    <property type="entry name" value="Spore Coat Polysaccharide Biosynthesis Protein SpsA, Chain A"/>
    <property type="match status" value="1"/>
</dbReference>
<dbReference type="SUPFAM" id="SSF51905">
    <property type="entry name" value="FAD/NAD(P)-binding domain"/>
    <property type="match status" value="1"/>
</dbReference>
<dbReference type="GO" id="GO:0071949">
    <property type="term" value="F:FAD binding"/>
    <property type="evidence" value="ECO:0007669"/>
    <property type="project" value="InterPro"/>
</dbReference>
<comment type="similarity">
    <text evidence="1">Belongs to the PheA/TfdB FAD monooxygenase family.</text>
</comment>
<dbReference type="eggNOG" id="KOG3855">
    <property type="taxonomic scope" value="Eukaryota"/>
</dbReference>
<dbReference type="InterPro" id="IPR029044">
    <property type="entry name" value="Nucleotide-diphossugar_trans"/>
</dbReference>
<keyword evidence="2" id="KW-0285">Flavoprotein</keyword>
<dbReference type="EMBL" id="BAUL01000304">
    <property type="protein sequence ID" value="GAD99571.1"/>
    <property type="molecule type" value="Genomic_DNA"/>
</dbReference>
<comment type="caution">
    <text evidence="8">The sequence shown here is derived from an EMBL/GenBank/DDBJ whole genome shotgun (WGS) entry which is preliminary data.</text>
</comment>
<dbReference type="Pfam" id="PF01494">
    <property type="entry name" value="FAD_binding_3"/>
    <property type="match status" value="1"/>
</dbReference>
<evidence type="ECO:0000313" key="8">
    <source>
        <dbReference type="EMBL" id="GAD99571.1"/>
    </source>
</evidence>
<gene>
    <name evidence="8" type="ORF">PVAR5_8287</name>
</gene>
<dbReference type="eggNOG" id="KOG1950">
    <property type="taxonomic scope" value="Eukaryota"/>
</dbReference>
<keyword evidence="5" id="KW-1133">Transmembrane helix</keyword>
<dbReference type="Pfam" id="PF09362">
    <property type="entry name" value="DUF1996"/>
    <property type="match status" value="1"/>
</dbReference>
<dbReference type="InterPro" id="IPR038220">
    <property type="entry name" value="PHOX_C_sf"/>
</dbReference>
<dbReference type="InParanoid" id="V5GBY6"/>